<keyword evidence="4" id="KW-0186">Copper</keyword>
<name>A0A448Z6A1_9STRA</name>
<sequence>MTYRFVVNDHPGTYWYHGHSGLAKVGTRGIAGMLTVKPKESSYNPHEDLYNAERELFLQDWSHEAPGDSYLKSMGSLHPPVGVSANAHYVALFPWVSGLMNGKGIKGHSATTSTVKYSVINIDAAHENQNYTKSTDQLTTPLPTTGTRLRIVNGGEVYALKISVDRHKLLIISTDGTDTDPLEVDAVVAHVGERFDAVLLPRELEDTYDYSKDNGNFWIRATTLETDEGVQIPNENQILGILRYEGSPDVVPQTHSYPAAEEVVLNCFDSYSRPSSIERLSFRWRIYPIRSSK</sequence>
<dbReference type="PANTHER" id="PTHR11709:SF394">
    <property type="entry name" value="FI03373P-RELATED"/>
    <property type="match status" value="1"/>
</dbReference>
<evidence type="ECO:0000256" key="3">
    <source>
        <dbReference type="ARBA" id="ARBA00023002"/>
    </source>
</evidence>
<proteinExistence type="inferred from homology"/>
<dbReference type="Proteomes" id="UP000291116">
    <property type="component" value="Unassembled WGS sequence"/>
</dbReference>
<reference evidence="7 8" key="1">
    <citation type="submission" date="2019-01" db="EMBL/GenBank/DDBJ databases">
        <authorList>
            <person name="Ferrante I. M."/>
        </authorList>
    </citation>
    <scope>NUCLEOTIDE SEQUENCE [LARGE SCALE GENOMIC DNA]</scope>
    <source>
        <strain evidence="7 8">B856</strain>
    </source>
</reference>
<evidence type="ECO:0000313" key="8">
    <source>
        <dbReference type="Proteomes" id="UP000291116"/>
    </source>
</evidence>
<dbReference type="Pfam" id="PF07732">
    <property type="entry name" value="Cu-oxidase_3"/>
    <property type="match status" value="1"/>
</dbReference>
<evidence type="ECO:0000313" key="7">
    <source>
        <dbReference type="EMBL" id="VEU37562.1"/>
    </source>
</evidence>
<evidence type="ECO:0000256" key="4">
    <source>
        <dbReference type="ARBA" id="ARBA00023008"/>
    </source>
</evidence>
<dbReference type="GO" id="GO:0016491">
    <property type="term" value="F:oxidoreductase activity"/>
    <property type="evidence" value="ECO:0007669"/>
    <property type="project" value="UniProtKB-KW"/>
</dbReference>
<dbReference type="InterPro" id="IPR001117">
    <property type="entry name" value="Cu-oxidase_2nd"/>
</dbReference>
<dbReference type="EMBL" id="CAACVS010000131">
    <property type="protein sequence ID" value="VEU37562.1"/>
    <property type="molecule type" value="Genomic_DNA"/>
</dbReference>
<evidence type="ECO:0000256" key="1">
    <source>
        <dbReference type="ARBA" id="ARBA00010609"/>
    </source>
</evidence>
<dbReference type="SUPFAM" id="SSF49503">
    <property type="entry name" value="Cupredoxins"/>
    <property type="match status" value="2"/>
</dbReference>
<dbReference type="PANTHER" id="PTHR11709">
    <property type="entry name" value="MULTI-COPPER OXIDASE"/>
    <property type="match status" value="1"/>
</dbReference>
<dbReference type="AlphaFoldDB" id="A0A448Z6A1"/>
<dbReference type="Gene3D" id="2.60.40.420">
    <property type="entry name" value="Cupredoxins - blue copper proteins"/>
    <property type="match status" value="2"/>
</dbReference>
<dbReference type="GO" id="GO:0005507">
    <property type="term" value="F:copper ion binding"/>
    <property type="evidence" value="ECO:0007669"/>
    <property type="project" value="InterPro"/>
</dbReference>
<gene>
    <name evidence="7" type="ORF">PSNMU_V1.4_AUG-EV-PASAV3_0043650</name>
</gene>
<dbReference type="InterPro" id="IPR008972">
    <property type="entry name" value="Cupredoxin"/>
</dbReference>
<feature type="domain" description="Plastocyanin-like" evidence="6">
    <location>
        <begin position="1"/>
        <end position="40"/>
    </location>
</feature>
<evidence type="ECO:0000256" key="2">
    <source>
        <dbReference type="ARBA" id="ARBA00022723"/>
    </source>
</evidence>
<protein>
    <recommendedName>
        <fullName evidence="9">Plastocyanin-like domain-containing protein</fullName>
    </recommendedName>
</protein>
<dbReference type="InterPro" id="IPR011707">
    <property type="entry name" value="Cu-oxidase-like_N"/>
</dbReference>
<comment type="similarity">
    <text evidence="1">Belongs to the multicopper oxidase family.</text>
</comment>
<evidence type="ECO:0000259" key="6">
    <source>
        <dbReference type="Pfam" id="PF07732"/>
    </source>
</evidence>
<dbReference type="Pfam" id="PF00394">
    <property type="entry name" value="Cu-oxidase"/>
    <property type="match status" value="1"/>
</dbReference>
<evidence type="ECO:0000259" key="5">
    <source>
        <dbReference type="Pfam" id="PF00394"/>
    </source>
</evidence>
<organism evidence="7 8">
    <name type="scientific">Pseudo-nitzschia multistriata</name>
    <dbReference type="NCBI Taxonomy" id="183589"/>
    <lineage>
        <taxon>Eukaryota</taxon>
        <taxon>Sar</taxon>
        <taxon>Stramenopiles</taxon>
        <taxon>Ochrophyta</taxon>
        <taxon>Bacillariophyta</taxon>
        <taxon>Bacillariophyceae</taxon>
        <taxon>Bacillariophycidae</taxon>
        <taxon>Bacillariales</taxon>
        <taxon>Bacillariaceae</taxon>
        <taxon>Pseudo-nitzschia</taxon>
    </lineage>
</organism>
<evidence type="ECO:0008006" key="9">
    <source>
        <dbReference type="Google" id="ProtNLM"/>
    </source>
</evidence>
<dbReference type="OrthoDB" id="2121828at2759"/>
<dbReference type="InterPro" id="IPR045087">
    <property type="entry name" value="Cu-oxidase_fam"/>
</dbReference>
<keyword evidence="8" id="KW-1185">Reference proteome</keyword>
<keyword evidence="2" id="KW-0479">Metal-binding</keyword>
<accession>A0A448Z6A1</accession>
<feature type="domain" description="Plastocyanin-like" evidence="5">
    <location>
        <begin position="57"/>
        <end position="247"/>
    </location>
</feature>
<keyword evidence="3" id="KW-0560">Oxidoreductase</keyword>